<evidence type="ECO:0000313" key="2">
    <source>
        <dbReference type="Proteomes" id="UP000615446"/>
    </source>
</evidence>
<evidence type="ECO:0000313" key="1">
    <source>
        <dbReference type="EMBL" id="GET04380.1"/>
    </source>
</evidence>
<comment type="caution">
    <text evidence="1">The sequence shown here is derived from an EMBL/GenBank/DDBJ whole genome shotgun (WGS) entry which is preliminary data.</text>
</comment>
<dbReference type="AlphaFoldDB" id="A0A8H3ME62"/>
<organism evidence="1 2">
    <name type="scientific">Rhizophagus clarus</name>
    <dbReference type="NCBI Taxonomy" id="94130"/>
    <lineage>
        <taxon>Eukaryota</taxon>
        <taxon>Fungi</taxon>
        <taxon>Fungi incertae sedis</taxon>
        <taxon>Mucoromycota</taxon>
        <taxon>Glomeromycotina</taxon>
        <taxon>Glomeromycetes</taxon>
        <taxon>Glomerales</taxon>
        <taxon>Glomeraceae</taxon>
        <taxon>Rhizophagus</taxon>
    </lineage>
</organism>
<proteinExistence type="predicted"/>
<sequence>MDLDSKGHSKLVEAWNSGRSDEYTRILEKLFPLADRHDYETPEMWCSCVRDPFRKLLEEHHSSRGGILSGNGYIKIFGKLIERSDRVYGNPSNYIYCSVCDSLVFIPEIGYSSANYYQDNHFKSCINEDTISKEHTISGSFIGRKIA</sequence>
<protein>
    <submittedName>
        <fullName evidence="1">Uncharacterized protein</fullName>
    </submittedName>
</protein>
<dbReference type="Proteomes" id="UP000615446">
    <property type="component" value="Unassembled WGS sequence"/>
</dbReference>
<gene>
    <name evidence="1" type="ORF">RCL2_003068300</name>
</gene>
<dbReference type="EMBL" id="BLAL01000356">
    <property type="protein sequence ID" value="GET04380.1"/>
    <property type="molecule type" value="Genomic_DNA"/>
</dbReference>
<name>A0A8H3ME62_9GLOM</name>
<dbReference type="OrthoDB" id="2420645at2759"/>
<reference evidence="1" key="1">
    <citation type="submission" date="2019-10" db="EMBL/GenBank/DDBJ databases">
        <title>Conservation and host-specific expression of non-tandemly repeated heterogenous ribosome RNA gene in arbuscular mycorrhizal fungi.</title>
        <authorList>
            <person name="Maeda T."/>
            <person name="Kobayashi Y."/>
            <person name="Nakagawa T."/>
            <person name="Ezawa T."/>
            <person name="Yamaguchi K."/>
            <person name="Bino T."/>
            <person name="Nishimoto Y."/>
            <person name="Shigenobu S."/>
            <person name="Kawaguchi M."/>
        </authorList>
    </citation>
    <scope>NUCLEOTIDE SEQUENCE</scope>
    <source>
        <strain evidence="1">HR1</strain>
    </source>
</reference>
<accession>A0A8H3ME62</accession>